<dbReference type="AlphaFoldDB" id="A0A699S1T7"/>
<comment type="caution">
    <text evidence="1">The sequence shown here is derived from an EMBL/GenBank/DDBJ whole genome shotgun (WGS) entry which is preliminary data.</text>
</comment>
<reference evidence="1" key="1">
    <citation type="journal article" date="2019" name="Sci. Rep.">
        <title>Draft genome of Tanacetum cinerariifolium, the natural source of mosquito coil.</title>
        <authorList>
            <person name="Yamashiro T."/>
            <person name="Shiraishi A."/>
            <person name="Satake H."/>
            <person name="Nakayama K."/>
        </authorList>
    </citation>
    <scope>NUCLEOTIDE SEQUENCE</scope>
</reference>
<evidence type="ECO:0000313" key="1">
    <source>
        <dbReference type="EMBL" id="GFC91369.1"/>
    </source>
</evidence>
<name>A0A699S1T7_TANCI</name>
<sequence>MGSGKISSTSGKFLLTGGTYLLAVDTHGALYVLFTADELRKGLLGFIDGPCGLGQAGLKGGLIEFPFGLGPEDLSGDLI</sequence>
<organism evidence="1">
    <name type="scientific">Tanacetum cinerariifolium</name>
    <name type="common">Dalmatian daisy</name>
    <name type="synonym">Chrysanthemum cinerariifolium</name>
    <dbReference type="NCBI Taxonomy" id="118510"/>
    <lineage>
        <taxon>Eukaryota</taxon>
        <taxon>Viridiplantae</taxon>
        <taxon>Streptophyta</taxon>
        <taxon>Embryophyta</taxon>
        <taxon>Tracheophyta</taxon>
        <taxon>Spermatophyta</taxon>
        <taxon>Magnoliopsida</taxon>
        <taxon>eudicotyledons</taxon>
        <taxon>Gunneridae</taxon>
        <taxon>Pentapetalae</taxon>
        <taxon>asterids</taxon>
        <taxon>campanulids</taxon>
        <taxon>Asterales</taxon>
        <taxon>Asteraceae</taxon>
        <taxon>Asteroideae</taxon>
        <taxon>Anthemideae</taxon>
        <taxon>Anthemidinae</taxon>
        <taxon>Tanacetum</taxon>
    </lineage>
</organism>
<gene>
    <name evidence="1" type="ORF">Tci_863339</name>
</gene>
<dbReference type="EMBL" id="BKCJ011131358">
    <property type="protein sequence ID" value="GFC91369.1"/>
    <property type="molecule type" value="Genomic_DNA"/>
</dbReference>
<accession>A0A699S1T7</accession>
<proteinExistence type="predicted"/>
<protein>
    <submittedName>
        <fullName evidence="1">Uncharacterized protein</fullName>
    </submittedName>
</protein>